<dbReference type="SMART" id="SM00448">
    <property type="entry name" value="REC"/>
    <property type="match status" value="2"/>
</dbReference>
<organism evidence="13">
    <name type="scientific">bioreactor metagenome</name>
    <dbReference type="NCBI Taxonomy" id="1076179"/>
    <lineage>
        <taxon>unclassified sequences</taxon>
        <taxon>metagenomes</taxon>
        <taxon>ecological metagenomes</taxon>
    </lineage>
</organism>
<evidence type="ECO:0000259" key="11">
    <source>
        <dbReference type="PROSITE" id="PS50110"/>
    </source>
</evidence>
<comment type="subcellular location">
    <subcellularLocation>
        <location evidence="1">Cell membrane</location>
        <topology evidence="1">Multi-pass membrane protein</topology>
    </subcellularLocation>
</comment>
<evidence type="ECO:0000256" key="2">
    <source>
        <dbReference type="ARBA" id="ARBA00022475"/>
    </source>
</evidence>
<dbReference type="PROSITE" id="PS50110">
    <property type="entry name" value="RESPONSE_REGULATORY"/>
    <property type="match status" value="2"/>
</dbReference>
<protein>
    <submittedName>
        <fullName evidence="13">Sensor histidine kinase RcsC</fullName>
        <ecNumber evidence="13">2.7.13.3</ecNumber>
    </submittedName>
</protein>
<proteinExistence type="predicted"/>
<dbReference type="GO" id="GO:0005886">
    <property type="term" value="C:plasma membrane"/>
    <property type="evidence" value="ECO:0007669"/>
    <property type="project" value="UniProtKB-SubCell"/>
</dbReference>
<keyword evidence="13" id="KW-0418">Kinase</keyword>
<dbReference type="PROSITE" id="PS50894">
    <property type="entry name" value="HPT"/>
    <property type="match status" value="1"/>
</dbReference>
<evidence type="ECO:0000256" key="8">
    <source>
        <dbReference type="ARBA" id="ARBA00023012"/>
    </source>
</evidence>
<gene>
    <name evidence="13" type="primary">rcsC_188</name>
    <name evidence="13" type="ORF">SDC9_94647</name>
</gene>
<dbReference type="InterPro" id="IPR001789">
    <property type="entry name" value="Sig_transdc_resp-reg_receiver"/>
</dbReference>
<evidence type="ECO:0000313" key="13">
    <source>
        <dbReference type="EMBL" id="MPM47926.1"/>
    </source>
</evidence>
<keyword evidence="3" id="KW-0597">Phosphoprotein</keyword>
<keyword evidence="2" id="KW-1003">Cell membrane</keyword>
<comment type="caution">
    <text evidence="13">The sequence shown here is derived from an EMBL/GenBank/DDBJ whole genome shotgun (WGS) entry which is preliminary data.</text>
</comment>
<dbReference type="InterPro" id="IPR011006">
    <property type="entry name" value="CheY-like_superfamily"/>
</dbReference>
<feature type="domain" description="HPt" evidence="12">
    <location>
        <begin position="328"/>
        <end position="420"/>
    </location>
</feature>
<accession>A0A645A4S0</accession>
<dbReference type="Gene3D" id="3.40.50.2300">
    <property type="match status" value="2"/>
</dbReference>
<dbReference type="GO" id="GO:0004673">
    <property type="term" value="F:protein histidine kinase activity"/>
    <property type="evidence" value="ECO:0007669"/>
    <property type="project" value="UniProtKB-EC"/>
</dbReference>
<evidence type="ECO:0000256" key="3">
    <source>
        <dbReference type="ARBA" id="ARBA00022553"/>
    </source>
</evidence>
<keyword evidence="9" id="KW-0472">Membrane</keyword>
<dbReference type="PANTHER" id="PTHR45339:SF1">
    <property type="entry name" value="HYBRID SIGNAL TRANSDUCTION HISTIDINE KINASE J"/>
    <property type="match status" value="1"/>
</dbReference>
<dbReference type="CDD" id="cd17546">
    <property type="entry name" value="REC_hyHK_CKI1_RcsC-like"/>
    <property type="match status" value="2"/>
</dbReference>
<evidence type="ECO:0000256" key="10">
    <source>
        <dbReference type="SAM" id="MobiDB-lite"/>
    </source>
</evidence>
<dbReference type="InterPro" id="IPR036641">
    <property type="entry name" value="HPT_dom_sf"/>
</dbReference>
<feature type="region of interest" description="Disordered" evidence="10">
    <location>
        <begin position="286"/>
        <end position="311"/>
    </location>
</feature>
<evidence type="ECO:0000259" key="12">
    <source>
        <dbReference type="PROSITE" id="PS50894"/>
    </source>
</evidence>
<reference evidence="13" key="1">
    <citation type="submission" date="2019-08" db="EMBL/GenBank/DDBJ databases">
        <authorList>
            <person name="Kucharzyk K."/>
            <person name="Murdoch R.W."/>
            <person name="Higgins S."/>
            <person name="Loffler F."/>
        </authorList>
    </citation>
    <scope>NUCLEOTIDE SEQUENCE</scope>
</reference>
<dbReference type="EMBL" id="VSSQ01011880">
    <property type="protein sequence ID" value="MPM47926.1"/>
    <property type="molecule type" value="Genomic_DNA"/>
</dbReference>
<dbReference type="Gene3D" id="1.20.120.160">
    <property type="entry name" value="HPT domain"/>
    <property type="match status" value="1"/>
</dbReference>
<keyword evidence="7" id="KW-1133">Transmembrane helix</keyword>
<dbReference type="Pfam" id="PF00072">
    <property type="entry name" value="Response_reg"/>
    <property type="match status" value="2"/>
</dbReference>
<dbReference type="GO" id="GO:0000160">
    <property type="term" value="P:phosphorelay signal transduction system"/>
    <property type="evidence" value="ECO:0007669"/>
    <property type="project" value="UniProtKB-KW"/>
</dbReference>
<sequence>MNVSRVLIVDDNLNNRQILDYALKNWNIETTLCEDGLEAIRLVKISKPFDVIIIDYKMPLINGLDTIRILRSDASFAKEKQPVIIMSSSDNDTLIADEMKHNGLLHRINKPVKLKDLYNYLLNLSKTGELPPQPKRTPHKAAIEKLSNEELSHFTRNKLIDKPVVLIAEDVQMNMILMRTLIKNYLPDAVVYEAYNGMEAVSSALQHNPDLIFMDVQMPVMDGLLATRQIRKSEIASGGRSTIIALTAGATSEDKQRCDDAGMDHYLTKPINQRELQKALSKYLHKGEDARDQTAETPTSQPKATIPEIRNPEKHFNRAEMLKRVDNDQDIMTDLFNSLEAEMEESIAELESDMVNSRMDNVKKIAHKIKGVALNMSFDNLTLLAKQLESAAAANDPLSALILSKVKDEWDIIKTLIYPDNQ</sequence>
<evidence type="ECO:0000256" key="6">
    <source>
        <dbReference type="ARBA" id="ARBA00022840"/>
    </source>
</evidence>
<keyword evidence="5" id="KW-0547">Nucleotide-binding</keyword>
<dbReference type="SUPFAM" id="SSF52172">
    <property type="entry name" value="CheY-like"/>
    <property type="match status" value="2"/>
</dbReference>
<feature type="domain" description="Response regulatory" evidence="11">
    <location>
        <begin position="5"/>
        <end position="125"/>
    </location>
</feature>
<evidence type="ECO:0000256" key="4">
    <source>
        <dbReference type="ARBA" id="ARBA00022692"/>
    </source>
</evidence>
<keyword evidence="8" id="KW-0902">Two-component regulatory system</keyword>
<name>A0A645A4S0_9ZZZZ</name>
<dbReference type="GO" id="GO:0005524">
    <property type="term" value="F:ATP binding"/>
    <property type="evidence" value="ECO:0007669"/>
    <property type="project" value="UniProtKB-KW"/>
</dbReference>
<keyword evidence="6" id="KW-0067">ATP-binding</keyword>
<dbReference type="AlphaFoldDB" id="A0A645A4S0"/>
<dbReference type="Pfam" id="PF01627">
    <property type="entry name" value="Hpt"/>
    <property type="match status" value="1"/>
</dbReference>
<evidence type="ECO:0000256" key="5">
    <source>
        <dbReference type="ARBA" id="ARBA00022741"/>
    </source>
</evidence>
<evidence type="ECO:0000256" key="7">
    <source>
        <dbReference type="ARBA" id="ARBA00022989"/>
    </source>
</evidence>
<evidence type="ECO:0000256" key="1">
    <source>
        <dbReference type="ARBA" id="ARBA00004651"/>
    </source>
</evidence>
<dbReference type="InterPro" id="IPR008207">
    <property type="entry name" value="Sig_transdc_His_kin_Hpt_dom"/>
</dbReference>
<dbReference type="SUPFAM" id="SSF47226">
    <property type="entry name" value="Histidine-containing phosphotransfer domain, HPT domain"/>
    <property type="match status" value="1"/>
</dbReference>
<feature type="domain" description="Response regulatory" evidence="11">
    <location>
        <begin position="164"/>
        <end position="284"/>
    </location>
</feature>
<dbReference type="EC" id="2.7.13.3" evidence="13"/>
<keyword evidence="13" id="KW-0808">Transferase</keyword>
<keyword evidence="4" id="KW-0812">Transmembrane</keyword>
<dbReference type="PANTHER" id="PTHR45339">
    <property type="entry name" value="HYBRID SIGNAL TRANSDUCTION HISTIDINE KINASE J"/>
    <property type="match status" value="1"/>
</dbReference>
<evidence type="ECO:0000256" key="9">
    <source>
        <dbReference type="ARBA" id="ARBA00023136"/>
    </source>
</evidence>